<accession>A0A2S9J4I9</accession>
<proteinExistence type="predicted"/>
<keyword evidence="2" id="KW-1185">Reference proteome</keyword>
<protein>
    <submittedName>
        <fullName evidence="1">Uncharacterized protein</fullName>
    </submittedName>
</protein>
<sequence>MEQFIHEIQNVAQNLSAEELLQWESIPKLYDKTISTRSETFAPPIWLPVYATQKNMLLDVVSGKCAEVPAGQFEKMDTLRREFLKQI</sequence>
<dbReference type="AlphaFoldDB" id="A0A2S9J4I9"/>
<dbReference type="RefSeq" id="WP_105716344.1">
    <property type="nucleotide sequence ID" value="NZ_PVBQ01000005.1"/>
</dbReference>
<evidence type="ECO:0000313" key="1">
    <source>
        <dbReference type="EMBL" id="PRD47716.1"/>
    </source>
</evidence>
<dbReference type="Proteomes" id="UP000239711">
    <property type="component" value="Unassembled WGS sequence"/>
</dbReference>
<name>A0A2S9J4I9_9SPHI</name>
<gene>
    <name evidence="1" type="ORF">C5745_07280</name>
</gene>
<reference evidence="1 2" key="1">
    <citation type="submission" date="2018-02" db="EMBL/GenBank/DDBJ databases">
        <title>The draft genome of Sphingobacterium sp. 5JN-11.</title>
        <authorList>
            <person name="Liu L."/>
            <person name="Li L."/>
            <person name="Liang L."/>
            <person name="Zhang X."/>
            <person name="Wang T."/>
        </authorList>
    </citation>
    <scope>NUCLEOTIDE SEQUENCE [LARGE SCALE GENOMIC DNA]</scope>
    <source>
        <strain evidence="1 2">5JN-11</strain>
    </source>
</reference>
<evidence type="ECO:0000313" key="2">
    <source>
        <dbReference type="Proteomes" id="UP000239711"/>
    </source>
</evidence>
<comment type="caution">
    <text evidence="1">The sequence shown here is derived from an EMBL/GenBank/DDBJ whole genome shotgun (WGS) entry which is preliminary data.</text>
</comment>
<organism evidence="1 2">
    <name type="scientific">Sphingobacterium haloxyli</name>
    <dbReference type="NCBI Taxonomy" id="2100533"/>
    <lineage>
        <taxon>Bacteria</taxon>
        <taxon>Pseudomonadati</taxon>
        <taxon>Bacteroidota</taxon>
        <taxon>Sphingobacteriia</taxon>
        <taxon>Sphingobacteriales</taxon>
        <taxon>Sphingobacteriaceae</taxon>
        <taxon>Sphingobacterium</taxon>
    </lineage>
</organism>
<dbReference type="EMBL" id="PVBQ01000005">
    <property type="protein sequence ID" value="PRD47716.1"/>
    <property type="molecule type" value="Genomic_DNA"/>
</dbReference>